<evidence type="ECO:0000256" key="1">
    <source>
        <dbReference type="SAM" id="MobiDB-lite"/>
    </source>
</evidence>
<accession>A0ABQ9EFK1</accession>
<keyword evidence="3" id="KW-1185">Reference proteome</keyword>
<dbReference type="Proteomes" id="UP001217089">
    <property type="component" value="Unassembled WGS sequence"/>
</dbReference>
<dbReference type="InterPro" id="IPR036218">
    <property type="entry name" value="HIVI-bd_sf"/>
</dbReference>
<evidence type="ECO:0000313" key="2">
    <source>
        <dbReference type="EMBL" id="KAJ8302687.1"/>
    </source>
</evidence>
<name>A0ABQ9EFK1_TEGGR</name>
<evidence type="ECO:0000313" key="3">
    <source>
        <dbReference type="Proteomes" id="UP001217089"/>
    </source>
</evidence>
<sequence length="365" mass="41563">MAESTSVIPEDINQSENDSIRIPDITSRWTKDILNSLHITTLSTTYRLMDIICGVMNLTNEMDEAAETLKCCICNDMPDGLRNLDFTCVGDITADHEFRLTSENGETFGRYLIYLSTLCHKGEAITDWMYLQLFKNFLEITAPALPKKSIRINGVDVQSNADLLILHEENLETIAVCKVERSQEETGREEEMKVNNEEEKRKIEREKERKFKILPQAVEKIRVRKFNGSDQIRKKAEAIYQKFKSFFLQGNGDDGSQIPSKKHVTKNHCHLDNKRENETIRGEANADGTQETLEKVETEGGNTSNVKKEAKESSVSPPSKRRCLSNSTSDSEWTKVTFTHLRTPSEDEIGEILEGKDICSPISRY</sequence>
<dbReference type="EMBL" id="JARBDR010000917">
    <property type="protein sequence ID" value="KAJ8302687.1"/>
    <property type="molecule type" value="Genomic_DNA"/>
</dbReference>
<comment type="caution">
    <text evidence="2">The sequence shown here is derived from an EMBL/GenBank/DDBJ whole genome shotgun (WGS) entry which is preliminary data.</text>
</comment>
<dbReference type="SUPFAM" id="SSF140576">
    <property type="entry name" value="HIV integrase-binding domain"/>
    <property type="match status" value="1"/>
</dbReference>
<dbReference type="Gene3D" id="1.20.930.10">
    <property type="entry name" value="Conserved domain common to transcription factors TFIIS, elongin A, CRSP70"/>
    <property type="match status" value="1"/>
</dbReference>
<dbReference type="InterPro" id="IPR035441">
    <property type="entry name" value="TFIIS/LEDGF_dom_sf"/>
</dbReference>
<gene>
    <name evidence="2" type="ORF">KUTeg_019083</name>
</gene>
<feature type="region of interest" description="Disordered" evidence="1">
    <location>
        <begin position="295"/>
        <end position="332"/>
    </location>
</feature>
<proteinExistence type="predicted"/>
<protein>
    <submittedName>
        <fullName evidence="2">Uncharacterized protein</fullName>
    </submittedName>
</protein>
<organism evidence="2 3">
    <name type="scientific">Tegillarca granosa</name>
    <name type="common">Malaysian cockle</name>
    <name type="synonym">Anadara granosa</name>
    <dbReference type="NCBI Taxonomy" id="220873"/>
    <lineage>
        <taxon>Eukaryota</taxon>
        <taxon>Metazoa</taxon>
        <taxon>Spiralia</taxon>
        <taxon>Lophotrochozoa</taxon>
        <taxon>Mollusca</taxon>
        <taxon>Bivalvia</taxon>
        <taxon>Autobranchia</taxon>
        <taxon>Pteriomorphia</taxon>
        <taxon>Arcoida</taxon>
        <taxon>Arcoidea</taxon>
        <taxon>Arcidae</taxon>
        <taxon>Tegillarca</taxon>
    </lineage>
</organism>
<reference evidence="2 3" key="1">
    <citation type="submission" date="2022-12" db="EMBL/GenBank/DDBJ databases">
        <title>Chromosome-level genome of Tegillarca granosa.</title>
        <authorList>
            <person name="Kim J."/>
        </authorList>
    </citation>
    <scope>NUCLEOTIDE SEQUENCE [LARGE SCALE GENOMIC DNA]</scope>
    <source>
        <strain evidence="2">Teg-2019</strain>
        <tissue evidence="2">Adductor muscle</tissue>
    </source>
</reference>